<dbReference type="Pfam" id="PF02424">
    <property type="entry name" value="ApbE"/>
    <property type="match status" value="1"/>
</dbReference>
<evidence type="ECO:0000313" key="14">
    <source>
        <dbReference type="Proteomes" id="UP001500339"/>
    </source>
</evidence>
<keyword evidence="14" id="KW-1185">Reference proteome</keyword>
<comment type="similarity">
    <text evidence="11 12">Belongs to the ApbE family.</text>
</comment>
<keyword evidence="4 11" id="KW-0285">Flavoprotein</keyword>
<accession>A0ABP3U0M8</accession>
<evidence type="ECO:0000256" key="7">
    <source>
        <dbReference type="ARBA" id="ARBA00022827"/>
    </source>
</evidence>
<evidence type="ECO:0000256" key="2">
    <source>
        <dbReference type="ARBA" id="ARBA00011955"/>
    </source>
</evidence>
<dbReference type="PANTHER" id="PTHR30040:SF2">
    <property type="entry name" value="FAD:PROTEIN FMN TRANSFERASE"/>
    <property type="match status" value="1"/>
</dbReference>
<keyword evidence="6 11" id="KW-0479">Metal-binding</keyword>
<dbReference type="Proteomes" id="UP001500339">
    <property type="component" value="Unassembled WGS sequence"/>
</dbReference>
<evidence type="ECO:0000256" key="1">
    <source>
        <dbReference type="ARBA" id="ARBA00001946"/>
    </source>
</evidence>
<dbReference type="PIRSF" id="PIRSF006268">
    <property type="entry name" value="ApbE"/>
    <property type="match status" value="1"/>
</dbReference>
<keyword evidence="12" id="KW-0449">Lipoprotein</keyword>
<dbReference type="GO" id="GO:0016740">
    <property type="term" value="F:transferase activity"/>
    <property type="evidence" value="ECO:0007669"/>
    <property type="project" value="UniProtKB-KW"/>
</dbReference>
<evidence type="ECO:0000256" key="12">
    <source>
        <dbReference type="RuleBase" id="RU363002"/>
    </source>
</evidence>
<reference evidence="14" key="1">
    <citation type="journal article" date="2019" name="Int. J. Syst. Evol. Microbiol.">
        <title>The Global Catalogue of Microorganisms (GCM) 10K type strain sequencing project: providing services to taxonomists for standard genome sequencing and annotation.</title>
        <authorList>
            <consortium name="The Broad Institute Genomics Platform"/>
            <consortium name="The Broad Institute Genome Sequencing Center for Infectious Disease"/>
            <person name="Wu L."/>
            <person name="Ma J."/>
        </authorList>
    </citation>
    <scope>NUCLEOTIDE SEQUENCE [LARGE SCALE GENOMIC DNA]</scope>
    <source>
        <strain evidence="14">JCM 1405</strain>
    </source>
</reference>
<evidence type="ECO:0000256" key="11">
    <source>
        <dbReference type="PIRNR" id="PIRNR006268"/>
    </source>
</evidence>
<keyword evidence="12" id="KW-0997">Cell inner membrane</keyword>
<dbReference type="PANTHER" id="PTHR30040">
    <property type="entry name" value="THIAMINE BIOSYNTHESIS LIPOPROTEIN APBE"/>
    <property type="match status" value="1"/>
</dbReference>
<keyword evidence="7 11" id="KW-0274">FAD</keyword>
<protein>
    <recommendedName>
        <fullName evidence="3 11">FAD:protein FMN transferase</fullName>
        <ecNumber evidence="2 11">2.7.1.180</ecNumber>
    </recommendedName>
    <alternativeName>
        <fullName evidence="9 11">Flavin transferase</fullName>
    </alternativeName>
</protein>
<evidence type="ECO:0000256" key="5">
    <source>
        <dbReference type="ARBA" id="ARBA00022679"/>
    </source>
</evidence>
<dbReference type="EC" id="2.7.1.180" evidence="2 11"/>
<keyword evidence="12" id="KW-0472">Membrane</keyword>
<dbReference type="SUPFAM" id="SSF143631">
    <property type="entry name" value="ApbE-like"/>
    <property type="match status" value="1"/>
</dbReference>
<dbReference type="EMBL" id="BAAACF010000001">
    <property type="protein sequence ID" value="GAA0721987.1"/>
    <property type="molecule type" value="Genomic_DNA"/>
</dbReference>
<name>A0ABP3U0M8_9CLOT</name>
<sequence>MKNKSILAIILGICLITTSCGKQMKKEEPSVTRENYLLGTIVQLKVYGKNADSAATKAMDVISNIDDLMSTTKPASDVSKINNNAGKDFVEVNDHTYKVIKKALYYSELSEGALDITVGPLVNLWAIGTEKAKVPTPKEIKENLNLINYKDIEFDDSKKLVKLKRKSQKIDLGAIAKGYAADEVKETLIKEGIKTAFINLGGNVVTLGDKSDGTPWNIGVQDPLNTRGDYFGVLKVSNKSIVSSGNYERFFVKDGIKYHHILDTKTGYPSENELMGTTIISENSIDGDALSTSIFVLGLDKGMKLIEGLKGVDAIFITKDKKVYTSSGIKDSFTITNKEYIYEER</sequence>
<comment type="cofactor">
    <cofactor evidence="1 12">
        <name>Mg(2+)</name>
        <dbReference type="ChEBI" id="CHEBI:18420"/>
    </cofactor>
</comment>
<dbReference type="InterPro" id="IPR024932">
    <property type="entry name" value="ApbE"/>
</dbReference>
<comment type="function">
    <text evidence="12">Flavin transferase that catalyzes the transfer of the FMN moiety of FAD and its covalent binding to the hydroxyl group of a threonine residue in a target flavoprotein.</text>
</comment>
<dbReference type="PROSITE" id="PS51257">
    <property type="entry name" value="PROKAR_LIPOPROTEIN"/>
    <property type="match status" value="1"/>
</dbReference>
<evidence type="ECO:0000256" key="6">
    <source>
        <dbReference type="ARBA" id="ARBA00022723"/>
    </source>
</evidence>
<evidence type="ECO:0000256" key="9">
    <source>
        <dbReference type="ARBA" id="ARBA00031306"/>
    </source>
</evidence>
<gene>
    <name evidence="13" type="ORF">GCM10008905_13010</name>
</gene>
<dbReference type="InterPro" id="IPR003374">
    <property type="entry name" value="ApbE-like_sf"/>
</dbReference>
<proteinExistence type="inferred from homology"/>
<dbReference type="RefSeq" id="WP_343767985.1">
    <property type="nucleotide sequence ID" value="NZ_BAAACF010000001.1"/>
</dbReference>
<keyword evidence="5 11" id="KW-0808">Transferase</keyword>
<evidence type="ECO:0000256" key="8">
    <source>
        <dbReference type="ARBA" id="ARBA00022842"/>
    </source>
</evidence>
<keyword evidence="12" id="KW-1003">Cell membrane</keyword>
<organism evidence="13 14">
    <name type="scientific">Clostridium malenominatum</name>
    <dbReference type="NCBI Taxonomy" id="1539"/>
    <lineage>
        <taxon>Bacteria</taxon>
        <taxon>Bacillati</taxon>
        <taxon>Bacillota</taxon>
        <taxon>Clostridia</taxon>
        <taxon>Eubacteriales</taxon>
        <taxon>Clostridiaceae</taxon>
        <taxon>Clostridium</taxon>
    </lineage>
</organism>
<evidence type="ECO:0000256" key="3">
    <source>
        <dbReference type="ARBA" id="ARBA00016337"/>
    </source>
</evidence>
<dbReference type="Gene3D" id="3.10.520.10">
    <property type="entry name" value="ApbE-like domains"/>
    <property type="match status" value="1"/>
</dbReference>
<evidence type="ECO:0000313" key="13">
    <source>
        <dbReference type="EMBL" id="GAA0721987.1"/>
    </source>
</evidence>
<comment type="caution">
    <text evidence="13">The sequence shown here is derived from an EMBL/GenBank/DDBJ whole genome shotgun (WGS) entry which is preliminary data.</text>
</comment>
<keyword evidence="8 11" id="KW-0460">Magnesium</keyword>
<evidence type="ECO:0000256" key="10">
    <source>
        <dbReference type="ARBA" id="ARBA00048540"/>
    </source>
</evidence>
<comment type="catalytic activity">
    <reaction evidence="10 11 12">
        <text>L-threonyl-[protein] + FAD = FMN-L-threonyl-[protein] + AMP + H(+)</text>
        <dbReference type="Rhea" id="RHEA:36847"/>
        <dbReference type="Rhea" id="RHEA-COMP:11060"/>
        <dbReference type="Rhea" id="RHEA-COMP:11061"/>
        <dbReference type="ChEBI" id="CHEBI:15378"/>
        <dbReference type="ChEBI" id="CHEBI:30013"/>
        <dbReference type="ChEBI" id="CHEBI:57692"/>
        <dbReference type="ChEBI" id="CHEBI:74257"/>
        <dbReference type="ChEBI" id="CHEBI:456215"/>
        <dbReference type="EC" id="2.7.1.180"/>
    </reaction>
</comment>
<comment type="subcellular location">
    <subcellularLocation>
        <location evidence="12">Cell inner membrane</location>
        <topology evidence="12">Lipid-anchor</topology>
        <orientation evidence="12">Periplasmic side</orientation>
    </subcellularLocation>
</comment>
<evidence type="ECO:0000256" key="4">
    <source>
        <dbReference type="ARBA" id="ARBA00022630"/>
    </source>
</evidence>